<evidence type="ECO:0000256" key="1">
    <source>
        <dbReference type="SAM" id="MobiDB-lite"/>
    </source>
</evidence>
<evidence type="ECO:0000313" key="3">
    <source>
        <dbReference type="EMBL" id="OAM18483.1"/>
    </source>
</evidence>
<feature type="region of interest" description="Disordered" evidence="1">
    <location>
        <begin position="339"/>
        <end position="383"/>
    </location>
</feature>
<evidence type="ECO:0000313" key="4">
    <source>
        <dbReference type="Proteomes" id="UP000078003"/>
    </source>
</evidence>
<proteinExistence type="predicted"/>
<organism evidence="3 4">
    <name type="scientific">Eikenella corrodens</name>
    <dbReference type="NCBI Taxonomy" id="539"/>
    <lineage>
        <taxon>Bacteria</taxon>
        <taxon>Pseudomonadati</taxon>
        <taxon>Pseudomonadota</taxon>
        <taxon>Betaproteobacteria</taxon>
        <taxon>Neisseriales</taxon>
        <taxon>Neisseriaceae</taxon>
        <taxon>Eikenella</taxon>
    </lineage>
</organism>
<reference evidence="4" key="1">
    <citation type="submission" date="2016-05" db="EMBL/GenBank/DDBJ databases">
        <title>Draft genome of Corynebacterium afermentans subsp. afermentans LCDC 88199T.</title>
        <authorList>
            <person name="Bernier A.-M."/>
            <person name="Bernard K."/>
        </authorList>
    </citation>
    <scope>NUCLEOTIDE SEQUENCE [LARGE SCALE GENOMIC DNA]</scope>
    <source>
        <strain evidence="4">NML01-0328</strain>
    </source>
</reference>
<feature type="transmembrane region" description="Helical" evidence="2">
    <location>
        <begin position="452"/>
        <end position="469"/>
    </location>
</feature>
<dbReference type="Proteomes" id="UP000078003">
    <property type="component" value="Unassembled WGS sequence"/>
</dbReference>
<evidence type="ECO:0000256" key="2">
    <source>
        <dbReference type="SAM" id="Phobius"/>
    </source>
</evidence>
<keyword evidence="2" id="KW-0472">Membrane</keyword>
<dbReference type="NCBIfam" id="NF041109">
    <property type="entry name" value="VF_TspB_C_term"/>
    <property type="match status" value="1"/>
</dbReference>
<feature type="compositionally biased region" description="Basic and acidic residues" evidence="1">
    <location>
        <begin position="365"/>
        <end position="377"/>
    </location>
</feature>
<dbReference type="EMBL" id="LXSF01000001">
    <property type="protein sequence ID" value="OAM18483.1"/>
    <property type="molecule type" value="Genomic_DNA"/>
</dbReference>
<accession>A0A1A9RHD0</accession>
<dbReference type="Pfam" id="PF05616">
    <property type="entry name" value="Neisseria_TspB"/>
    <property type="match status" value="1"/>
</dbReference>
<dbReference type="InterPro" id="IPR008708">
    <property type="entry name" value="Neisseria_TspB"/>
</dbReference>
<name>A0A1A9RHD0_EIKCO</name>
<evidence type="ECO:0008006" key="5">
    <source>
        <dbReference type="Google" id="ProtNLM"/>
    </source>
</evidence>
<dbReference type="AlphaFoldDB" id="A0A1A9RHD0"/>
<gene>
    <name evidence="3" type="ORF">A7P85_02055</name>
</gene>
<protein>
    <recommendedName>
        <fullName evidence="5">TspB protein</fullName>
    </recommendedName>
</protein>
<keyword evidence="2" id="KW-1133">Transmembrane helix</keyword>
<comment type="caution">
    <text evidence="3">The sequence shown here is derived from an EMBL/GenBank/DDBJ whole genome shotgun (WGS) entry which is preliminary data.</text>
</comment>
<sequence length="472" mass="51534">MNIDEIRSGRPVQIPQYSRVTGGSGGLTGYKTNPVNLYDNYGNVARGQIQTQTAMPQTSTMAKAAAALYGAQVFGSAAKHQAPNVGQAIANGDYKAATQYAVEGLLQGLKETGDAVLFGGIGGVESGFQAYKDAQQAKAQQAFDKAEQDSKYWQQQYDPSLKTVTVWYMNNIQTGQRSVFLITGKSFDCCRGISRNGEGMVIGSYLFADNGERYIVPPYKYDEWSPISETVQNSKELYERRPTVEDVMLSQAEIQAIMAKQLEQMLNDNNRNHTELMNALWNAGVIGPGNTQTMVSGSPNDNTFLTQPYTPEGSNQAQQTQFIINNNGTVTQNIVKRPDLPANTSQAPTRAEVGNQQQQGQQDTRPAKSDSTAEKPDVCAQNPNSLMCAPMGNTDYQDLVLPQQNINIALSPLHIFNTDAACPAPTSFNIAGTSQSLSYEPMCDTARKARPFIIMMAMTAAFLMVFSALNRR</sequence>
<keyword evidence="2" id="KW-0812">Transmembrane</keyword>